<dbReference type="SUPFAM" id="SSF56601">
    <property type="entry name" value="beta-lactamase/transpeptidase-like"/>
    <property type="match status" value="1"/>
</dbReference>
<dbReference type="AlphaFoldDB" id="A1ZMJ2"/>
<dbReference type="InterPro" id="IPR012338">
    <property type="entry name" value="Beta-lactam/transpept-like"/>
</dbReference>
<dbReference type="OrthoDB" id="1522765at2"/>
<feature type="domain" description="Beta-lactamase-related" evidence="2">
    <location>
        <begin position="60"/>
        <end position="401"/>
    </location>
</feature>
<dbReference type="InterPro" id="IPR050491">
    <property type="entry name" value="AmpC-like"/>
</dbReference>
<evidence type="ECO:0000313" key="4">
    <source>
        <dbReference type="Proteomes" id="UP000004095"/>
    </source>
</evidence>
<accession>A1ZMJ2</accession>
<sequence>MQKILTYQLFVALLLTIHLPLQLSAQDKTISKKDLLKEWHKLDKFKEFVKAKQPDFPYHVALVYKGKVISEKTNSYANIEKKQKLNNKTIHRWGSVSKLFMTVSMLQLVEKNKISLEDPITKWLPEVGKGVDSLGGMQAVKIYHLLNHTAGISIRKGYLMSRKDIKERMKKLGKPDRFATIKEFIPYLKYTEQKRRPGAKYSYDNGGYSLLGIILERVTKVGFREYVQQNIFAPLKMKNTSYYKVPENRVKQVETLYGWFPDEKTGKLKLYNNNRNVSQGMLGPNGGIKSTPEDMVKFMRFFRFREYKPRKYKYEQVLKQATLDKYIYNITVKQPNEKQFSTGLIDKKISRYRILGVSRRDSKTSNNVSYGHSGKVNFARSNFMFNKKHSVGIIMMTTMGGQKNSNARVLASKLFGLTFQFVSEGNFGNLLNKINSDQQK</sequence>
<gene>
    <name evidence="3" type="ORF">M23134_03924</name>
</gene>
<dbReference type="InterPro" id="IPR001466">
    <property type="entry name" value="Beta-lactam-related"/>
</dbReference>
<evidence type="ECO:0000259" key="2">
    <source>
        <dbReference type="Pfam" id="PF00144"/>
    </source>
</evidence>
<dbReference type="Proteomes" id="UP000004095">
    <property type="component" value="Unassembled WGS sequence"/>
</dbReference>
<name>A1ZMJ2_MICM2</name>
<dbReference type="Pfam" id="PF00144">
    <property type="entry name" value="Beta-lactamase"/>
    <property type="match status" value="1"/>
</dbReference>
<proteinExistence type="predicted"/>
<evidence type="ECO:0000256" key="1">
    <source>
        <dbReference type="SAM" id="SignalP"/>
    </source>
</evidence>
<dbReference type="RefSeq" id="WP_002698093.1">
    <property type="nucleotide sequence ID" value="NZ_AAWS01000016.1"/>
</dbReference>
<keyword evidence="1" id="KW-0732">Signal</keyword>
<dbReference type="PANTHER" id="PTHR46825">
    <property type="entry name" value="D-ALANYL-D-ALANINE-CARBOXYPEPTIDASE/ENDOPEPTIDASE AMPH"/>
    <property type="match status" value="1"/>
</dbReference>
<dbReference type="eggNOG" id="COG1680">
    <property type="taxonomic scope" value="Bacteria"/>
</dbReference>
<protein>
    <submittedName>
        <fullName evidence="3">Beta-lactamase</fullName>
    </submittedName>
</protein>
<comment type="caution">
    <text evidence="3">The sequence shown here is derived from an EMBL/GenBank/DDBJ whole genome shotgun (WGS) entry which is preliminary data.</text>
</comment>
<dbReference type="PANTHER" id="PTHR46825:SF9">
    <property type="entry name" value="BETA-LACTAMASE-RELATED DOMAIN-CONTAINING PROTEIN"/>
    <property type="match status" value="1"/>
</dbReference>
<dbReference type="Gene3D" id="3.40.710.10">
    <property type="entry name" value="DD-peptidase/beta-lactamase superfamily"/>
    <property type="match status" value="1"/>
</dbReference>
<organism evidence="3 4">
    <name type="scientific">Microscilla marina ATCC 23134</name>
    <dbReference type="NCBI Taxonomy" id="313606"/>
    <lineage>
        <taxon>Bacteria</taxon>
        <taxon>Pseudomonadati</taxon>
        <taxon>Bacteroidota</taxon>
        <taxon>Cytophagia</taxon>
        <taxon>Cytophagales</taxon>
        <taxon>Microscillaceae</taxon>
        <taxon>Microscilla</taxon>
    </lineage>
</organism>
<feature type="signal peptide" evidence="1">
    <location>
        <begin position="1"/>
        <end position="25"/>
    </location>
</feature>
<reference evidence="3 4" key="1">
    <citation type="submission" date="2007-01" db="EMBL/GenBank/DDBJ databases">
        <authorList>
            <person name="Haygood M."/>
            <person name="Podell S."/>
            <person name="Anderson C."/>
            <person name="Hopkinson B."/>
            <person name="Roe K."/>
            <person name="Barbeau K."/>
            <person name="Gaasterland T."/>
            <person name="Ferriera S."/>
            <person name="Johnson J."/>
            <person name="Kravitz S."/>
            <person name="Beeson K."/>
            <person name="Sutton G."/>
            <person name="Rogers Y.-H."/>
            <person name="Friedman R."/>
            <person name="Frazier M."/>
            <person name="Venter J.C."/>
        </authorList>
    </citation>
    <scope>NUCLEOTIDE SEQUENCE [LARGE SCALE GENOMIC DNA]</scope>
    <source>
        <strain evidence="3 4">ATCC 23134</strain>
    </source>
</reference>
<feature type="chain" id="PRO_5002642300" evidence="1">
    <location>
        <begin position="26"/>
        <end position="440"/>
    </location>
</feature>
<dbReference type="EMBL" id="AAWS01000016">
    <property type="protein sequence ID" value="EAY28372.1"/>
    <property type="molecule type" value="Genomic_DNA"/>
</dbReference>
<evidence type="ECO:0000313" key="3">
    <source>
        <dbReference type="EMBL" id="EAY28372.1"/>
    </source>
</evidence>
<keyword evidence="4" id="KW-1185">Reference proteome</keyword>